<evidence type="ECO:0000313" key="2">
    <source>
        <dbReference type="EMBL" id="VDK74117.1"/>
    </source>
</evidence>
<dbReference type="Pfam" id="PF02330">
    <property type="entry name" value="MAM33"/>
    <property type="match status" value="1"/>
</dbReference>
<evidence type="ECO:0000256" key="1">
    <source>
        <dbReference type="ARBA" id="ARBA00005457"/>
    </source>
</evidence>
<accession>A0A3P6SP34</accession>
<dbReference type="GO" id="GO:0005759">
    <property type="term" value="C:mitochondrial matrix"/>
    <property type="evidence" value="ECO:0007669"/>
    <property type="project" value="InterPro"/>
</dbReference>
<dbReference type="InterPro" id="IPR036561">
    <property type="entry name" value="MAM33_sf"/>
</dbReference>
<organism evidence="2 3">
    <name type="scientific">Litomosoides sigmodontis</name>
    <name type="common">Filarial nematode worm</name>
    <dbReference type="NCBI Taxonomy" id="42156"/>
    <lineage>
        <taxon>Eukaryota</taxon>
        <taxon>Metazoa</taxon>
        <taxon>Ecdysozoa</taxon>
        <taxon>Nematoda</taxon>
        <taxon>Chromadorea</taxon>
        <taxon>Rhabditida</taxon>
        <taxon>Spirurina</taxon>
        <taxon>Spiruromorpha</taxon>
        <taxon>Filarioidea</taxon>
        <taxon>Onchocercidae</taxon>
        <taxon>Litomosoides</taxon>
    </lineage>
</organism>
<dbReference type="InterPro" id="IPR003428">
    <property type="entry name" value="MAM33"/>
</dbReference>
<evidence type="ECO:0000313" key="3">
    <source>
        <dbReference type="Proteomes" id="UP000277928"/>
    </source>
</evidence>
<sequence>MDDLNILSFHIPATIVLGKAFHSGMELCETRCAADTYHCATFTSDRLKQVKMRSATICRTLSKALQRRIPTAAVCSAIRMPPKISIARQMSTTRPLNNELVDALKNEITAEKQLEKENLRGEKAPRISGFEITTDGANVQLAKLHGNEKINVYFNVNHSVDMEGEEDEDEGVPLALPSLTIEIIKAQQRLCFYLDLCENEDATEANERFDFRVAEFYIAPASKGAEDEDVPESVYSSSGKYIDPTLHDLLFNHYLAERGFNQKFCREVVDFATHYEHSQYVKLLTDIQSFVSK</sequence>
<dbReference type="SUPFAM" id="SSF54529">
    <property type="entry name" value="Mitochondrial glycoprotein MAM33-like"/>
    <property type="match status" value="1"/>
</dbReference>
<dbReference type="OrthoDB" id="278212at2759"/>
<dbReference type="OMA" id="ENIPGYF"/>
<dbReference type="Gene3D" id="3.10.280.10">
    <property type="entry name" value="Mitochondrial glycoprotein"/>
    <property type="match status" value="1"/>
</dbReference>
<protein>
    <recommendedName>
        <fullName evidence="4">Complement component 1 Q subcomponent-binding protein, mitochondrial</fullName>
    </recommendedName>
</protein>
<dbReference type="PANTHER" id="PTHR10826:SF1">
    <property type="entry name" value="COMPLEMENT COMPONENT 1 Q SUBCOMPONENT-BINDING PROTEIN, MITOCHONDRIAL"/>
    <property type="match status" value="1"/>
</dbReference>
<reference evidence="2 3" key="1">
    <citation type="submission" date="2018-08" db="EMBL/GenBank/DDBJ databases">
        <authorList>
            <person name="Laetsch R D."/>
            <person name="Stevens L."/>
            <person name="Kumar S."/>
            <person name="Blaxter L. M."/>
        </authorList>
    </citation>
    <scope>NUCLEOTIDE SEQUENCE [LARGE SCALE GENOMIC DNA]</scope>
</reference>
<dbReference type="STRING" id="42156.A0A3P6SP34"/>
<proteinExistence type="inferred from homology"/>
<keyword evidence="3" id="KW-1185">Reference proteome</keyword>
<dbReference type="GO" id="GO:0042256">
    <property type="term" value="P:cytosolic ribosome assembly"/>
    <property type="evidence" value="ECO:0007669"/>
    <property type="project" value="TreeGrafter"/>
</dbReference>
<gene>
    <name evidence="2" type="ORF">NLS_LOCUS2353</name>
</gene>
<evidence type="ECO:0008006" key="4">
    <source>
        <dbReference type="Google" id="ProtNLM"/>
    </source>
</evidence>
<comment type="similarity">
    <text evidence="1">Belongs to the MAM33 family.</text>
</comment>
<dbReference type="EMBL" id="UYRX01000106">
    <property type="protein sequence ID" value="VDK74117.1"/>
    <property type="molecule type" value="Genomic_DNA"/>
</dbReference>
<dbReference type="AlphaFoldDB" id="A0A3P6SP34"/>
<dbReference type="Proteomes" id="UP000277928">
    <property type="component" value="Unassembled WGS sequence"/>
</dbReference>
<name>A0A3P6SP34_LITSI</name>
<dbReference type="PANTHER" id="PTHR10826">
    <property type="entry name" value="COMPLEMENT COMPONENT 1"/>
    <property type="match status" value="1"/>
</dbReference>